<keyword evidence="3 7" id="KW-0812">Transmembrane</keyword>
<dbReference type="PANTHER" id="PTHR23504">
    <property type="entry name" value="MAJOR FACILITATOR SUPERFAMILY DOMAIN-CONTAINING PROTEIN 10"/>
    <property type="match status" value="1"/>
</dbReference>
<keyword evidence="5 7" id="KW-0472">Membrane</keyword>
<dbReference type="Pfam" id="PF07690">
    <property type="entry name" value="MFS_1"/>
    <property type="match status" value="1"/>
</dbReference>
<dbReference type="InterPro" id="IPR020846">
    <property type="entry name" value="MFS_dom"/>
</dbReference>
<dbReference type="PROSITE" id="PS50850">
    <property type="entry name" value="MFS"/>
    <property type="match status" value="1"/>
</dbReference>
<dbReference type="InterPro" id="IPR036259">
    <property type="entry name" value="MFS_trans_sf"/>
</dbReference>
<dbReference type="EMBL" id="OZ037952">
    <property type="protein sequence ID" value="CAL1716022.1"/>
    <property type="molecule type" value="Genomic_DNA"/>
</dbReference>
<reference evidence="10" key="1">
    <citation type="submission" date="2024-04" db="EMBL/GenBank/DDBJ databases">
        <authorList>
            <person name="Shaw F."/>
            <person name="Minotto A."/>
        </authorList>
    </citation>
    <scope>NUCLEOTIDE SEQUENCE [LARGE SCALE GENOMIC DNA]</scope>
</reference>
<evidence type="ECO:0000256" key="5">
    <source>
        <dbReference type="ARBA" id="ARBA00023136"/>
    </source>
</evidence>
<feature type="transmembrane region" description="Helical" evidence="7">
    <location>
        <begin position="343"/>
        <end position="361"/>
    </location>
</feature>
<dbReference type="Gene3D" id="1.20.1250.20">
    <property type="entry name" value="MFS general substrate transporter like domains"/>
    <property type="match status" value="1"/>
</dbReference>
<protein>
    <recommendedName>
        <fullName evidence="8">Major facilitator superfamily (MFS) profile domain-containing protein</fullName>
    </recommendedName>
</protein>
<accession>A0ABP1E9X9</accession>
<evidence type="ECO:0000313" key="9">
    <source>
        <dbReference type="EMBL" id="CAL1716022.1"/>
    </source>
</evidence>
<evidence type="ECO:0000259" key="8">
    <source>
        <dbReference type="PROSITE" id="PS50850"/>
    </source>
</evidence>
<name>A0ABP1E9X9_9APHY</name>
<feature type="transmembrane region" description="Helical" evidence="7">
    <location>
        <begin position="418"/>
        <end position="436"/>
    </location>
</feature>
<feature type="region of interest" description="Disordered" evidence="6">
    <location>
        <begin position="1"/>
        <end position="27"/>
    </location>
</feature>
<feature type="transmembrane region" description="Helical" evidence="7">
    <location>
        <begin position="373"/>
        <end position="398"/>
    </location>
</feature>
<dbReference type="InterPro" id="IPR001958">
    <property type="entry name" value="Tet-R_TetA/multi-R_MdtG-like"/>
</dbReference>
<evidence type="ECO:0000256" key="1">
    <source>
        <dbReference type="ARBA" id="ARBA00004141"/>
    </source>
</evidence>
<dbReference type="CDD" id="cd17330">
    <property type="entry name" value="MFS_SLC46_TetA_like"/>
    <property type="match status" value="1"/>
</dbReference>
<evidence type="ECO:0000256" key="6">
    <source>
        <dbReference type="SAM" id="MobiDB-lite"/>
    </source>
</evidence>
<evidence type="ECO:0000256" key="7">
    <source>
        <dbReference type="SAM" id="Phobius"/>
    </source>
</evidence>
<feature type="transmembrane region" description="Helical" evidence="7">
    <location>
        <begin position="109"/>
        <end position="127"/>
    </location>
</feature>
<feature type="transmembrane region" description="Helical" evidence="7">
    <location>
        <begin position="209"/>
        <end position="231"/>
    </location>
</feature>
<gene>
    <name evidence="9" type="ORF">GFSPODELE1_LOCUS10542</name>
</gene>
<feature type="transmembrane region" description="Helical" evidence="7">
    <location>
        <begin position="77"/>
        <end position="97"/>
    </location>
</feature>
<dbReference type="PRINTS" id="PR01035">
    <property type="entry name" value="TCRTETA"/>
</dbReference>
<feature type="transmembrane region" description="Helical" evidence="7">
    <location>
        <begin position="308"/>
        <end position="331"/>
    </location>
</feature>
<feature type="transmembrane region" description="Helical" evidence="7">
    <location>
        <begin position="448"/>
        <end position="467"/>
    </location>
</feature>
<evidence type="ECO:0000313" key="10">
    <source>
        <dbReference type="Proteomes" id="UP001497453"/>
    </source>
</evidence>
<comment type="subcellular location">
    <subcellularLocation>
        <location evidence="1">Membrane</location>
        <topology evidence="1">Multi-pass membrane protein</topology>
    </subcellularLocation>
</comment>
<sequence length="477" mass="52221">MEETDEVNEQSALLFQESDDDRDKSDKKPTPLPKFQLFNLLLLQLAEPITSQCIYPFLNQLVGELPITGGDPRKIGYYAGMIQSCFFATEAIFVLHWSMLSDHIGRKPVLLIGMAGLCISMILFGLSRTFLHLMLSRCLVGLLNGNAGVMKSMMGEITDSTNMAQAFALLPIVWSAGTTIGPMMGGHLARPHDRWPNLFSNQFWIDYPYFLPCVASAVFSAFVFLNTALFLREPERKKKSVSALVDGEFTDESDTLDDKPLPLRAVLTRRVLISVGNYGLLALLEIAYLAILPLFYTTPIELGGLGQSPAHIGTIMGSFGIANGIFQGLLFAKIVGRVGPKRLFMVGMSLFPVLFALFPVISFVARRQGLSPLVWVLVGVQLAVQVIMDCCYGCIFMFVTSSAPNKRSLGTTNGIGQVLAAITRAIGPATATSLFAVSVERNWLGGNAVYLILAVVSSMALFVSNLLPSQMWHRDDD</sequence>
<feature type="domain" description="Major facilitator superfamily (MFS) profile" evidence="8">
    <location>
        <begin position="36"/>
        <end position="472"/>
    </location>
</feature>
<keyword evidence="4 7" id="KW-1133">Transmembrane helix</keyword>
<dbReference type="SUPFAM" id="SSF103473">
    <property type="entry name" value="MFS general substrate transporter"/>
    <property type="match status" value="1"/>
</dbReference>
<keyword evidence="2" id="KW-0813">Transport</keyword>
<dbReference type="PANTHER" id="PTHR23504:SF15">
    <property type="entry name" value="MAJOR FACILITATOR SUPERFAMILY (MFS) PROFILE DOMAIN-CONTAINING PROTEIN"/>
    <property type="match status" value="1"/>
</dbReference>
<feature type="transmembrane region" description="Helical" evidence="7">
    <location>
        <begin position="271"/>
        <end position="296"/>
    </location>
</feature>
<evidence type="ECO:0000256" key="3">
    <source>
        <dbReference type="ARBA" id="ARBA00022692"/>
    </source>
</evidence>
<proteinExistence type="predicted"/>
<keyword evidence="10" id="KW-1185">Reference proteome</keyword>
<evidence type="ECO:0000256" key="2">
    <source>
        <dbReference type="ARBA" id="ARBA00022448"/>
    </source>
</evidence>
<feature type="transmembrane region" description="Helical" evidence="7">
    <location>
        <begin position="166"/>
        <end position="189"/>
    </location>
</feature>
<dbReference type="Proteomes" id="UP001497453">
    <property type="component" value="Chromosome 9"/>
</dbReference>
<dbReference type="InterPro" id="IPR011701">
    <property type="entry name" value="MFS"/>
</dbReference>
<evidence type="ECO:0000256" key="4">
    <source>
        <dbReference type="ARBA" id="ARBA00022989"/>
    </source>
</evidence>
<organism evidence="9 10">
    <name type="scientific">Somion occarium</name>
    <dbReference type="NCBI Taxonomy" id="3059160"/>
    <lineage>
        <taxon>Eukaryota</taxon>
        <taxon>Fungi</taxon>
        <taxon>Dikarya</taxon>
        <taxon>Basidiomycota</taxon>
        <taxon>Agaricomycotina</taxon>
        <taxon>Agaricomycetes</taxon>
        <taxon>Polyporales</taxon>
        <taxon>Cerrenaceae</taxon>
        <taxon>Somion</taxon>
    </lineage>
</organism>